<dbReference type="Proteomes" id="UP001165960">
    <property type="component" value="Unassembled WGS sequence"/>
</dbReference>
<evidence type="ECO:0000313" key="1">
    <source>
        <dbReference type="EMBL" id="KAJ9062624.1"/>
    </source>
</evidence>
<reference evidence="1" key="1">
    <citation type="submission" date="2022-04" db="EMBL/GenBank/DDBJ databases">
        <title>Genome of the entomopathogenic fungus Entomophthora muscae.</title>
        <authorList>
            <person name="Elya C."/>
            <person name="Lovett B.R."/>
            <person name="Lee E."/>
            <person name="Macias A.M."/>
            <person name="Hajek A.E."/>
            <person name="De Bivort B.L."/>
            <person name="Kasson M.T."/>
            <person name="De Fine Licht H.H."/>
            <person name="Stajich J.E."/>
        </authorList>
    </citation>
    <scope>NUCLEOTIDE SEQUENCE</scope>
    <source>
        <strain evidence="1">Berkeley</strain>
    </source>
</reference>
<accession>A0ACC2SK24</accession>
<sequence>MNSWESIRNQIREHRYSIHVSQAIFRDFLFDLKNNNLYFLGGDPPRSSDLSSLFSISLPPISQDNDISTLLPPHRFQIQTPLCITTLDQNPKRLTGLPFLPTIGKLALQQERRRVSNDGIFSYQFIPEHQFFAFPYGSSFYTLISNEPFANPKLLETKSTGARINPKVGGHDNDLIAFTRDKDIWVCKVDDGTIEIPLTTDNIEPLKGNEPERRSIANGVAEYIIQEEFCRFTGFEWAPNVNKQHDGFERILYTCIDETLVDLITIPKSSGHEVDSYRYPRAGTKNASWELKVVEFGHGIGEVDHHLKIRSLPKTYNIFSEFPWAEYLVRFGWLPSGTSVWVQLLDRRQKHTAVVKIPLKCFNGAPDAQMEILFEEWSEFWINVTDVFYFFPDTADFVQMIWASESSGFRHLYLVTKAGQSTWCAQPITQGAWPVVEQPIFVDEARCLVYFSAKRESPLETHLYVACFGKDADAHQILRLTKPGASYTFTGDSSCRAFIEVSSSVTQLPVCRVVRPAWQSNSVFPSLTTLCTLKLPIHLRSPDARLPGIEFFRFRAEDGVEIHGMLIRPANWIEGHSYPTLVNIYGGPKIQMVTNDFKYPKLSRAYLAAKMGFVVVMIDGRGSSDRGLGFEGKIRHQLGELELRDQVEGIRYLTSTYGFIDAERIAITGWSYGGYLSLMALVRHPDVFKMAIAGAPVTNWNLYDSAYTERYLGLPHENYCGYHQSSVLSYIDSFPDSENRLLIAHGMIDENVHFSHTEALVSALISANKPYHLQVYPTERHGFRSQGVSEHFDTLMFYWLRNYL</sequence>
<proteinExistence type="predicted"/>
<protein>
    <submittedName>
        <fullName evidence="1">Uncharacterized protein</fullName>
    </submittedName>
</protein>
<keyword evidence="2" id="KW-1185">Reference proteome</keyword>
<organism evidence="1 2">
    <name type="scientific">Entomophthora muscae</name>
    <dbReference type="NCBI Taxonomy" id="34485"/>
    <lineage>
        <taxon>Eukaryota</taxon>
        <taxon>Fungi</taxon>
        <taxon>Fungi incertae sedis</taxon>
        <taxon>Zoopagomycota</taxon>
        <taxon>Entomophthoromycotina</taxon>
        <taxon>Entomophthoromycetes</taxon>
        <taxon>Entomophthorales</taxon>
        <taxon>Entomophthoraceae</taxon>
        <taxon>Entomophthora</taxon>
    </lineage>
</organism>
<evidence type="ECO:0000313" key="2">
    <source>
        <dbReference type="Proteomes" id="UP001165960"/>
    </source>
</evidence>
<gene>
    <name evidence="1" type="ORF">DSO57_1008644</name>
</gene>
<comment type="caution">
    <text evidence="1">The sequence shown here is derived from an EMBL/GenBank/DDBJ whole genome shotgun (WGS) entry which is preliminary data.</text>
</comment>
<dbReference type="EMBL" id="QTSX02004997">
    <property type="protein sequence ID" value="KAJ9062624.1"/>
    <property type="molecule type" value="Genomic_DNA"/>
</dbReference>
<name>A0ACC2SK24_9FUNG</name>